<evidence type="ECO:0000313" key="2">
    <source>
        <dbReference type="EMBL" id="CAG9571042.1"/>
    </source>
</evidence>
<reference evidence="2" key="1">
    <citation type="submission" date="2021-09" db="EMBL/GenBank/DDBJ databases">
        <authorList>
            <person name="Martin H S."/>
        </authorList>
    </citation>
    <scope>NUCLEOTIDE SEQUENCE</scope>
</reference>
<sequence length="88" mass="9659">MQTDGRNQAPKIHSNHPSPEHTAGAEGSMTVAHGDSSPERLGGALRRLHYRATRRAHSAAARHHSTPKVSYPNYNYIAQGLITNYTNN</sequence>
<comment type="caution">
    <text evidence="2">The sequence shown here is derived from an EMBL/GenBank/DDBJ whole genome shotgun (WGS) entry which is preliminary data.</text>
</comment>
<evidence type="ECO:0000313" key="3">
    <source>
        <dbReference type="Proteomes" id="UP000789524"/>
    </source>
</evidence>
<organism evidence="2 3">
    <name type="scientific">Danaus chrysippus</name>
    <name type="common">African queen</name>
    <dbReference type="NCBI Taxonomy" id="151541"/>
    <lineage>
        <taxon>Eukaryota</taxon>
        <taxon>Metazoa</taxon>
        <taxon>Ecdysozoa</taxon>
        <taxon>Arthropoda</taxon>
        <taxon>Hexapoda</taxon>
        <taxon>Insecta</taxon>
        <taxon>Pterygota</taxon>
        <taxon>Neoptera</taxon>
        <taxon>Endopterygota</taxon>
        <taxon>Lepidoptera</taxon>
        <taxon>Glossata</taxon>
        <taxon>Ditrysia</taxon>
        <taxon>Papilionoidea</taxon>
        <taxon>Nymphalidae</taxon>
        <taxon>Danainae</taxon>
        <taxon>Danaini</taxon>
        <taxon>Danaina</taxon>
        <taxon>Danaus</taxon>
        <taxon>Anosia</taxon>
    </lineage>
</organism>
<feature type="region of interest" description="Disordered" evidence="1">
    <location>
        <begin position="1"/>
        <end position="44"/>
    </location>
</feature>
<proteinExistence type="predicted"/>
<accession>A0A8J2QV68</accession>
<dbReference type="OrthoDB" id="6932213at2759"/>
<dbReference type="EMBL" id="CAKASE010000066">
    <property type="protein sequence ID" value="CAG9571042.1"/>
    <property type="molecule type" value="Genomic_DNA"/>
</dbReference>
<keyword evidence="3" id="KW-1185">Reference proteome</keyword>
<dbReference type="AlphaFoldDB" id="A0A8J2QV68"/>
<protein>
    <submittedName>
        <fullName evidence="2">(African queen) hypothetical protein</fullName>
    </submittedName>
</protein>
<gene>
    <name evidence="2" type="ORF">DCHRY22_LOCUS9595</name>
</gene>
<dbReference type="Proteomes" id="UP000789524">
    <property type="component" value="Unassembled WGS sequence"/>
</dbReference>
<name>A0A8J2QV68_9NEOP</name>
<evidence type="ECO:0000256" key="1">
    <source>
        <dbReference type="SAM" id="MobiDB-lite"/>
    </source>
</evidence>